<protein>
    <submittedName>
        <fullName evidence="3">YceI family protein</fullName>
    </submittedName>
</protein>
<dbReference type="Proteomes" id="UP001595791">
    <property type="component" value="Unassembled WGS sequence"/>
</dbReference>
<dbReference type="SUPFAM" id="SSF101874">
    <property type="entry name" value="YceI-like"/>
    <property type="match status" value="1"/>
</dbReference>
<evidence type="ECO:0000256" key="1">
    <source>
        <dbReference type="SAM" id="SignalP"/>
    </source>
</evidence>
<dbReference type="InterPro" id="IPR007372">
    <property type="entry name" value="Lipid/polyisoprenoid-bd_YceI"/>
</dbReference>
<evidence type="ECO:0000313" key="3">
    <source>
        <dbReference type="EMBL" id="MFC4160907.1"/>
    </source>
</evidence>
<dbReference type="RefSeq" id="WP_378166242.1">
    <property type="nucleotide sequence ID" value="NZ_JBHSBU010000001.1"/>
</dbReference>
<organism evidence="3 4">
    <name type="scientific">Chitinimonas lacunae</name>
    <dbReference type="NCBI Taxonomy" id="1963018"/>
    <lineage>
        <taxon>Bacteria</taxon>
        <taxon>Pseudomonadati</taxon>
        <taxon>Pseudomonadota</taxon>
        <taxon>Betaproteobacteria</taxon>
        <taxon>Neisseriales</taxon>
        <taxon>Chitinibacteraceae</taxon>
        <taxon>Chitinimonas</taxon>
    </lineage>
</organism>
<feature type="signal peptide" evidence="1">
    <location>
        <begin position="1"/>
        <end position="20"/>
    </location>
</feature>
<keyword evidence="4" id="KW-1185">Reference proteome</keyword>
<gene>
    <name evidence="3" type="ORF">ACFOW7_16330</name>
</gene>
<dbReference type="InterPro" id="IPR036761">
    <property type="entry name" value="TTHA0802/YceI-like_sf"/>
</dbReference>
<dbReference type="PANTHER" id="PTHR34406:SF1">
    <property type="entry name" value="PROTEIN YCEI"/>
    <property type="match status" value="1"/>
</dbReference>
<feature type="domain" description="Lipid/polyisoprenoid-binding YceI-like" evidence="2">
    <location>
        <begin position="20"/>
        <end position="180"/>
    </location>
</feature>
<name>A0ABV8MRP3_9NEIS</name>
<keyword evidence="1" id="KW-0732">Signal</keyword>
<evidence type="ECO:0000259" key="2">
    <source>
        <dbReference type="SMART" id="SM00867"/>
    </source>
</evidence>
<dbReference type="SMART" id="SM00867">
    <property type="entry name" value="YceI"/>
    <property type="match status" value="1"/>
</dbReference>
<evidence type="ECO:0000313" key="4">
    <source>
        <dbReference type="Proteomes" id="UP001595791"/>
    </source>
</evidence>
<reference evidence="4" key="1">
    <citation type="journal article" date="2019" name="Int. J. Syst. Evol. Microbiol.">
        <title>The Global Catalogue of Microorganisms (GCM) 10K type strain sequencing project: providing services to taxonomists for standard genome sequencing and annotation.</title>
        <authorList>
            <consortium name="The Broad Institute Genomics Platform"/>
            <consortium name="The Broad Institute Genome Sequencing Center for Infectious Disease"/>
            <person name="Wu L."/>
            <person name="Ma J."/>
        </authorList>
    </citation>
    <scope>NUCLEOTIDE SEQUENCE [LARGE SCALE GENOMIC DNA]</scope>
    <source>
        <strain evidence="4">LMG 29894</strain>
    </source>
</reference>
<dbReference type="PANTHER" id="PTHR34406">
    <property type="entry name" value="PROTEIN YCEI"/>
    <property type="match status" value="1"/>
</dbReference>
<dbReference type="Gene3D" id="2.40.128.110">
    <property type="entry name" value="Lipid/polyisoprenoid-binding, YceI-like"/>
    <property type="match status" value="1"/>
</dbReference>
<proteinExistence type="predicted"/>
<comment type="caution">
    <text evidence="3">The sequence shown here is derived from an EMBL/GenBank/DDBJ whole genome shotgun (WGS) entry which is preliminary data.</text>
</comment>
<feature type="chain" id="PRO_5046163232" evidence="1">
    <location>
        <begin position="21"/>
        <end position="181"/>
    </location>
</feature>
<accession>A0ABV8MRP3</accession>
<sequence>MLSKKSLTLAALLSLSAAYAAPVDPAKSQVRFGFTQMNVPVEGHFKKVAGDISFDLAKPETGKVSLSVELASVDAGSPDANEALKSKEWFDLSRFPRASFSAAGFKSLGGNKFQATGQFSLKGRTANLTVPFTARAEGNGHWLEGSFPLSRLAYKVGEGEWADVGAVADQVQVKFKLFVPR</sequence>
<dbReference type="EMBL" id="JBHSBU010000001">
    <property type="protein sequence ID" value="MFC4160907.1"/>
    <property type="molecule type" value="Genomic_DNA"/>
</dbReference>
<dbReference type="Pfam" id="PF04264">
    <property type="entry name" value="YceI"/>
    <property type="match status" value="1"/>
</dbReference>